<dbReference type="EMBL" id="CM000139">
    <property type="protein sequence ID" value="EAZ22619.1"/>
    <property type="molecule type" value="Genomic_DNA"/>
</dbReference>
<feature type="region of interest" description="Disordered" evidence="1">
    <location>
        <begin position="23"/>
        <end position="54"/>
    </location>
</feature>
<feature type="region of interest" description="Disordered" evidence="1">
    <location>
        <begin position="108"/>
        <end position="128"/>
    </location>
</feature>
<evidence type="ECO:0000313" key="5">
    <source>
        <dbReference type="Proteomes" id="UP000000763"/>
    </source>
</evidence>
<proteinExistence type="predicted"/>
<reference evidence="5" key="3">
    <citation type="journal article" date="2005" name="Nature">
        <title>The map-based sequence of the rice genome.</title>
        <authorList>
            <consortium name="International rice genome sequencing project (IRGSP)"/>
            <person name="Matsumoto T."/>
            <person name="Wu J."/>
            <person name="Kanamori H."/>
            <person name="Katayose Y."/>
            <person name="Fujisawa M."/>
            <person name="Namiki N."/>
            <person name="Mizuno H."/>
            <person name="Yamamoto K."/>
            <person name="Antonio B.A."/>
            <person name="Baba T."/>
            <person name="Sakata K."/>
            <person name="Nagamura Y."/>
            <person name="Aoki H."/>
            <person name="Arikawa K."/>
            <person name="Arita K."/>
            <person name="Bito T."/>
            <person name="Chiden Y."/>
            <person name="Fujitsuka N."/>
            <person name="Fukunaka R."/>
            <person name="Hamada M."/>
            <person name="Harada C."/>
            <person name="Hayashi A."/>
            <person name="Hijishita S."/>
            <person name="Honda M."/>
            <person name="Hosokawa S."/>
            <person name="Ichikawa Y."/>
            <person name="Idonuma A."/>
            <person name="Iijima M."/>
            <person name="Ikeda M."/>
            <person name="Ikeno M."/>
            <person name="Ito K."/>
            <person name="Ito S."/>
            <person name="Ito T."/>
            <person name="Ito Y."/>
            <person name="Ito Y."/>
            <person name="Iwabuchi A."/>
            <person name="Kamiya K."/>
            <person name="Karasawa W."/>
            <person name="Kurita K."/>
            <person name="Katagiri S."/>
            <person name="Kikuta A."/>
            <person name="Kobayashi H."/>
            <person name="Kobayashi N."/>
            <person name="Machita K."/>
            <person name="Maehara T."/>
            <person name="Masukawa M."/>
            <person name="Mizubayashi T."/>
            <person name="Mukai Y."/>
            <person name="Nagasaki H."/>
            <person name="Nagata Y."/>
            <person name="Naito S."/>
            <person name="Nakashima M."/>
            <person name="Nakama Y."/>
            <person name="Nakamichi Y."/>
            <person name="Nakamura M."/>
            <person name="Meguro A."/>
            <person name="Negishi M."/>
            <person name="Ohta I."/>
            <person name="Ohta T."/>
            <person name="Okamoto M."/>
            <person name="Ono N."/>
            <person name="Saji S."/>
            <person name="Sakaguchi M."/>
            <person name="Sakai K."/>
            <person name="Shibata M."/>
            <person name="Shimokawa T."/>
            <person name="Song J."/>
            <person name="Takazaki Y."/>
            <person name="Terasawa K."/>
            <person name="Tsugane M."/>
            <person name="Tsuji K."/>
            <person name="Ueda S."/>
            <person name="Waki K."/>
            <person name="Yamagata H."/>
            <person name="Yamamoto M."/>
            <person name="Yamamoto S."/>
            <person name="Yamane H."/>
            <person name="Yoshiki S."/>
            <person name="Yoshihara R."/>
            <person name="Yukawa K."/>
            <person name="Zhong H."/>
            <person name="Yano M."/>
            <person name="Yuan Q."/>
            <person name="Ouyang S."/>
            <person name="Liu J."/>
            <person name="Jones K.M."/>
            <person name="Gansberger K."/>
            <person name="Moffat K."/>
            <person name="Hill J."/>
            <person name="Bera J."/>
            <person name="Fadrosh D."/>
            <person name="Jin S."/>
            <person name="Johri S."/>
            <person name="Kim M."/>
            <person name="Overton L."/>
            <person name="Reardon M."/>
            <person name="Tsitrin T."/>
            <person name="Vuong H."/>
            <person name="Weaver B."/>
            <person name="Ciecko A."/>
            <person name="Tallon L."/>
            <person name="Jackson J."/>
            <person name="Pai G."/>
            <person name="Aken S.V."/>
            <person name="Utterback T."/>
            <person name="Reidmuller S."/>
            <person name="Feldblyum T."/>
            <person name="Hsiao J."/>
            <person name="Zismann V."/>
            <person name="Iobst S."/>
            <person name="de Vazeille A.R."/>
            <person name="Buell C.R."/>
            <person name="Ying K."/>
            <person name="Li Y."/>
            <person name="Lu T."/>
            <person name="Huang Y."/>
            <person name="Zhao Q."/>
            <person name="Feng Q."/>
            <person name="Zhang L."/>
            <person name="Zhu J."/>
            <person name="Weng Q."/>
            <person name="Mu J."/>
            <person name="Lu Y."/>
            <person name="Fan D."/>
            <person name="Liu Y."/>
            <person name="Guan J."/>
            <person name="Zhang Y."/>
            <person name="Yu S."/>
            <person name="Liu X."/>
            <person name="Zhang Y."/>
            <person name="Hong G."/>
            <person name="Han B."/>
            <person name="Choisne N."/>
            <person name="Demange N."/>
            <person name="Orjeda G."/>
            <person name="Samain S."/>
            <person name="Cattolico L."/>
            <person name="Pelletier E."/>
            <person name="Couloux A."/>
            <person name="Segurens B."/>
            <person name="Wincker P."/>
            <person name="D'Hont A."/>
            <person name="Scarpelli C."/>
            <person name="Weissenbach J."/>
            <person name="Salanoubat M."/>
            <person name="Quetier F."/>
            <person name="Yu Y."/>
            <person name="Kim H.R."/>
            <person name="Rambo T."/>
            <person name="Currie J."/>
            <person name="Collura K."/>
            <person name="Luo M."/>
            <person name="Yang T."/>
            <person name="Ammiraju J.S.S."/>
            <person name="Engler F."/>
            <person name="Soderlund C."/>
            <person name="Wing R.A."/>
            <person name="Palmer L.E."/>
            <person name="de la Bastide M."/>
            <person name="Spiegel L."/>
            <person name="Nascimento L."/>
            <person name="Zutavern T."/>
            <person name="O'Shaughnessy A."/>
            <person name="Dike S."/>
            <person name="Dedhia N."/>
            <person name="Preston R."/>
            <person name="Balija V."/>
            <person name="McCombie W.R."/>
            <person name="Chow T."/>
            <person name="Chen H."/>
            <person name="Chung M."/>
            <person name="Chen C."/>
            <person name="Shaw J."/>
            <person name="Wu H."/>
            <person name="Hsiao K."/>
            <person name="Chao Y."/>
            <person name="Chu M."/>
            <person name="Cheng C."/>
            <person name="Hour A."/>
            <person name="Lee P."/>
            <person name="Lin S."/>
            <person name="Lin Y."/>
            <person name="Liou J."/>
            <person name="Liu S."/>
            <person name="Hsing Y."/>
            <person name="Raghuvanshi S."/>
            <person name="Mohanty A."/>
            <person name="Bharti A.K."/>
            <person name="Gaur A."/>
            <person name="Gupta V."/>
            <person name="Kumar D."/>
            <person name="Ravi V."/>
            <person name="Vij S."/>
            <person name="Kapur A."/>
            <person name="Khurana P."/>
            <person name="Khurana P."/>
            <person name="Khurana J.P."/>
            <person name="Tyagi A.K."/>
            <person name="Gaikwad K."/>
            <person name="Singh A."/>
            <person name="Dalal V."/>
            <person name="Srivastava S."/>
            <person name="Dixit A."/>
            <person name="Pal A.K."/>
            <person name="Ghazi I.A."/>
            <person name="Yadav M."/>
            <person name="Pandit A."/>
            <person name="Bhargava A."/>
            <person name="Sureshbabu K."/>
            <person name="Batra K."/>
            <person name="Sharma T.R."/>
            <person name="Mohapatra T."/>
            <person name="Singh N.K."/>
            <person name="Messing J."/>
            <person name="Nelson A.B."/>
            <person name="Fuks G."/>
            <person name="Kavchok S."/>
            <person name="Keizer G."/>
            <person name="Linton E."/>
            <person name="Llaca V."/>
            <person name="Song R."/>
            <person name="Tanyolac B."/>
            <person name="Young S."/>
            <person name="Ho-Il K."/>
            <person name="Hahn J.H."/>
            <person name="Sangsakoo G."/>
            <person name="Vanavichit A."/>
            <person name="de Mattos Luiz.A.T."/>
            <person name="Zimmer P.D."/>
            <person name="Malone G."/>
            <person name="Dellagostin O."/>
            <person name="de Oliveira A.C."/>
            <person name="Bevan M."/>
            <person name="Bancroft I."/>
            <person name="Minx P."/>
            <person name="Cordum H."/>
            <person name="Wilson R."/>
            <person name="Cheng Z."/>
            <person name="Jin W."/>
            <person name="Jiang J."/>
            <person name="Leong S.A."/>
            <person name="Iwama H."/>
            <person name="Gojobori T."/>
            <person name="Itoh T."/>
            <person name="Niimura Y."/>
            <person name="Fujii Y."/>
            <person name="Habara T."/>
            <person name="Sakai H."/>
            <person name="Sato Y."/>
            <person name="Wilson G."/>
            <person name="Kumar K."/>
            <person name="McCouch S."/>
            <person name="Juretic N."/>
            <person name="Hoen D."/>
            <person name="Wright S."/>
            <person name="Bruskiewich R."/>
            <person name="Bureau T."/>
            <person name="Miyao A."/>
            <person name="Hirochika H."/>
            <person name="Nishikawa T."/>
            <person name="Kadowaki K."/>
            <person name="Sugiura M."/>
            <person name="Burr B."/>
            <person name="Sasaki T."/>
        </authorList>
    </citation>
    <scope>NUCLEOTIDE SEQUENCE [LARGE SCALE GENOMIC DNA]</scope>
    <source>
        <strain evidence="5">cv. Nipponbare</strain>
    </source>
</reference>
<reference evidence="4" key="4">
    <citation type="journal article" date="2005" name="PLoS Biol.">
        <title>The genomes of Oryza sativa: a history of duplications.</title>
        <authorList>
            <person name="Yu J."/>
            <person name="Wang J."/>
            <person name="Lin W."/>
            <person name="Li S."/>
            <person name="Li H."/>
            <person name="Zhou J."/>
            <person name="Ni P."/>
            <person name="Dong W."/>
            <person name="Hu S."/>
            <person name="Zeng C."/>
            <person name="Zhang J."/>
            <person name="Zhang Y."/>
            <person name="Li R."/>
            <person name="Xu Z."/>
            <person name="Li S."/>
            <person name="Li X."/>
            <person name="Zheng H."/>
            <person name="Cong L."/>
            <person name="Lin L."/>
            <person name="Yin J."/>
            <person name="Geng J."/>
            <person name="Li G."/>
            <person name="Shi J."/>
            <person name="Liu J."/>
            <person name="Lv H."/>
            <person name="Li J."/>
            <person name="Wang J."/>
            <person name="Deng Y."/>
            <person name="Ran L."/>
            <person name="Shi X."/>
            <person name="Wang X."/>
            <person name="Wu Q."/>
            <person name="Li C."/>
            <person name="Ren X."/>
            <person name="Wang J."/>
            <person name="Wang X."/>
            <person name="Li D."/>
            <person name="Liu D."/>
            <person name="Zhang X."/>
            <person name="Ji Z."/>
            <person name="Zhao W."/>
            <person name="Sun Y."/>
            <person name="Zhang Z."/>
            <person name="Bao J."/>
            <person name="Han Y."/>
            <person name="Dong L."/>
            <person name="Ji J."/>
            <person name="Chen P."/>
            <person name="Wu S."/>
            <person name="Liu J."/>
            <person name="Xiao Y."/>
            <person name="Bu D."/>
            <person name="Tan J."/>
            <person name="Yang L."/>
            <person name="Ye C."/>
            <person name="Zhang J."/>
            <person name="Xu J."/>
            <person name="Zhou Y."/>
            <person name="Yu Y."/>
            <person name="Zhang B."/>
            <person name="Zhuang S."/>
            <person name="Wei H."/>
            <person name="Liu B."/>
            <person name="Lei M."/>
            <person name="Yu H."/>
            <person name="Li Y."/>
            <person name="Xu H."/>
            <person name="Wei S."/>
            <person name="He X."/>
            <person name="Fang L."/>
            <person name="Zhang Z."/>
            <person name="Zhang Y."/>
            <person name="Huang X."/>
            <person name="Su Z."/>
            <person name="Tong W."/>
            <person name="Li J."/>
            <person name="Tong Z."/>
            <person name="Li S."/>
            <person name="Ye J."/>
            <person name="Wang L."/>
            <person name="Fang L."/>
            <person name="Lei T."/>
            <person name="Chen C."/>
            <person name="Chen H."/>
            <person name="Xu Z."/>
            <person name="Li H."/>
            <person name="Huang H."/>
            <person name="Zhang F."/>
            <person name="Xu H."/>
            <person name="Li N."/>
            <person name="Zhao C."/>
            <person name="Li S."/>
            <person name="Dong L."/>
            <person name="Huang Y."/>
            <person name="Li L."/>
            <person name="Xi Y."/>
            <person name="Qi Q."/>
            <person name="Li W."/>
            <person name="Zhang B."/>
            <person name="Hu W."/>
            <person name="Zhang Y."/>
            <person name="Tian X."/>
            <person name="Jiao Y."/>
            <person name="Liang X."/>
            <person name="Jin J."/>
            <person name="Gao L."/>
            <person name="Zheng W."/>
            <person name="Hao B."/>
            <person name="Liu S."/>
            <person name="Wang W."/>
            <person name="Yuan L."/>
            <person name="Cao M."/>
            <person name="McDermott J."/>
            <person name="Samudrala R."/>
            <person name="Wang J."/>
            <person name="Wong G.K."/>
            <person name="Yang H."/>
        </authorList>
    </citation>
    <scope>NUCLEOTIDE SEQUENCE [LARGE SCALE GENOMIC DNA]</scope>
</reference>
<evidence type="ECO:0000256" key="1">
    <source>
        <dbReference type="SAM" id="MobiDB-lite"/>
    </source>
</evidence>
<dbReference type="AlphaFoldDB" id="Q6Z5W2"/>
<feature type="compositionally biased region" description="Low complexity" evidence="1">
    <location>
        <begin position="108"/>
        <end position="122"/>
    </location>
</feature>
<evidence type="ECO:0000313" key="3">
    <source>
        <dbReference type="EMBL" id="BAD01367.1"/>
    </source>
</evidence>
<accession>Q6Z2C2</accession>
<reference evidence="4" key="6">
    <citation type="submission" date="2008-12" db="EMBL/GenBank/DDBJ databases">
        <title>Improved gene annotation of the rice (Oryza sativa) genomes.</title>
        <authorList>
            <person name="Wang J."/>
            <person name="Li R."/>
            <person name="Fan W."/>
            <person name="Huang Q."/>
            <person name="Zhang J."/>
            <person name="Zhou Y."/>
            <person name="Hu Y."/>
            <person name="Zi S."/>
            <person name="Li J."/>
            <person name="Ni P."/>
            <person name="Zheng H."/>
            <person name="Zhang Y."/>
            <person name="Zhao M."/>
            <person name="Hao Q."/>
            <person name="McDermott J."/>
            <person name="Samudrala R."/>
            <person name="Kristiansen K."/>
            <person name="Wong G.K.-S."/>
        </authorList>
    </citation>
    <scope>NUCLEOTIDE SEQUENCE</scope>
</reference>
<feature type="compositionally biased region" description="Basic and acidic residues" evidence="1">
    <location>
        <begin position="165"/>
        <end position="176"/>
    </location>
</feature>
<dbReference type="EMBL" id="AP005097">
    <property type="protein sequence ID" value="BAD01353.1"/>
    <property type="molecule type" value="Genomic_DNA"/>
</dbReference>
<feature type="region of interest" description="Disordered" evidence="1">
    <location>
        <begin position="153"/>
        <end position="184"/>
    </location>
</feature>
<sequence>MEWRRPRHIEDTVTSAARVAVVEAADGEREADEAADGERRADGRSFVGEGNEESRLLRRRHHRGYVGPAACRSLSLMGPPRRRPGCAALWEDAEEAIPVPVVAMKLLSPSSSSSAGGDSSSAKGWNRNTSWGTDVYRSPSPPNASLDCIAQPKSGERLVPQPGDALHRGEPARMEKQTSVGEGTTQRHALVMALYG</sequence>
<evidence type="ECO:0000313" key="4">
    <source>
        <dbReference type="EMBL" id="EAZ22619.1"/>
    </source>
</evidence>
<reference evidence="5" key="5">
    <citation type="journal article" date="2008" name="Nucleic Acids Res.">
        <title>The rice annotation project database (RAP-DB): 2008 update.</title>
        <authorList>
            <consortium name="The rice annotation project (RAP)"/>
        </authorList>
    </citation>
    <scope>GENOME REANNOTATION</scope>
    <source>
        <strain evidence="5">cv. Nipponbare</strain>
    </source>
</reference>
<gene>
    <name evidence="2" type="ORF">B1114E07.28</name>
    <name evidence="3" type="ORF">OJ1034_C08.16</name>
    <name evidence="4" type="ORF">OsJ_06289</name>
</gene>
<dbReference type="EMBL" id="AP005383">
    <property type="protein sequence ID" value="BAD01367.1"/>
    <property type="molecule type" value="Genomic_DNA"/>
</dbReference>
<dbReference type="Proteomes" id="UP000007752">
    <property type="component" value="Chromosome 2"/>
</dbReference>
<organism evidence="2 5">
    <name type="scientific">Oryza sativa subsp. japonica</name>
    <name type="common">Rice</name>
    <dbReference type="NCBI Taxonomy" id="39947"/>
    <lineage>
        <taxon>Eukaryota</taxon>
        <taxon>Viridiplantae</taxon>
        <taxon>Streptophyta</taxon>
        <taxon>Embryophyta</taxon>
        <taxon>Tracheophyta</taxon>
        <taxon>Spermatophyta</taxon>
        <taxon>Magnoliopsida</taxon>
        <taxon>Liliopsida</taxon>
        <taxon>Poales</taxon>
        <taxon>Poaceae</taxon>
        <taxon>BOP clade</taxon>
        <taxon>Oryzoideae</taxon>
        <taxon>Oryzeae</taxon>
        <taxon>Oryzinae</taxon>
        <taxon>Oryza</taxon>
        <taxon>Oryza sativa</taxon>
    </lineage>
</organism>
<name>Q6Z5W2_ORYSJ</name>
<accession>Q6Z5W2</accession>
<protein>
    <submittedName>
        <fullName evidence="2">Uncharacterized protein</fullName>
    </submittedName>
</protein>
<reference evidence="2" key="1">
    <citation type="submission" date="2002-04" db="EMBL/GenBank/DDBJ databases">
        <title>Oryza sativa nipponbare(GA3) genomic DNA, chromosome 8, BAC clone:B1114E07.</title>
        <authorList>
            <person name="Sasaki T."/>
            <person name="Matsumoto T."/>
            <person name="Katayose Y."/>
        </authorList>
    </citation>
    <scope>NUCLEOTIDE SEQUENCE</scope>
</reference>
<evidence type="ECO:0000313" key="2">
    <source>
        <dbReference type="EMBL" id="BAD01353.1"/>
    </source>
</evidence>
<dbReference type="Proteomes" id="UP000000763">
    <property type="component" value="Chromosome 8"/>
</dbReference>
<reference evidence="3" key="2">
    <citation type="submission" date="2002-06" db="EMBL/GenBank/DDBJ databases">
        <title>Oryza sativa nipponbare(GA3) genomic DNA, chromosome 8, BAC clone:OJ1034_C08.</title>
        <authorList>
            <person name="Sasaki T."/>
            <person name="Matsumoto T."/>
            <person name="Katayose Y."/>
        </authorList>
    </citation>
    <scope>NUCLEOTIDE SEQUENCE</scope>
</reference>